<feature type="domain" description="T-SNARE coiled-coil homology" evidence="3">
    <location>
        <begin position="422"/>
        <end position="484"/>
    </location>
</feature>
<name>A0A165J910_XYLHT</name>
<dbReference type="PANTHER" id="PTHR19305">
    <property type="entry name" value="SYNAPTOSOMAL ASSOCIATED PROTEIN"/>
    <property type="match status" value="1"/>
</dbReference>
<accession>A0A165J910</accession>
<gene>
    <name evidence="4" type="ORF">L228DRAFT_1216</name>
</gene>
<evidence type="ECO:0000259" key="3">
    <source>
        <dbReference type="PROSITE" id="PS50192"/>
    </source>
</evidence>
<dbReference type="Proteomes" id="UP000076632">
    <property type="component" value="Unassembled WGS sequence"/>
</dbReference>
<dbReference type="Gene3D" id="1.20.5.110">
    <property type="match status" value="2"/>
</dbReference>
<dbReference type="SMART" id="SM00397">
    <property type="entry name" value="t_SNARE"/>
    <property type="match status" value="2"/>
</dbReference>
<dbReference type="GO" id="GO:0031201">
    <property type="term" value="C:SNARE complex"/>
    <property type="evidence" value="ECO:0007669"/>
    <property type="project" value="TreeGrafter"/>
</dbReference>
<dbReference type="GeneID" id="28894136"/>
<feature type="compositionally biased region" description="Polar residues" evidence="2">
    <location>
        <begin position="120"/>
        <end position="136"/>
    </location>
</feature>
<evidence type="ECO:0000313" key="4">
    <source>
        <dbReference type="EMBL" id="KZF25914.1"/>
    </source>
</evidence>
<feature type="compositionally biased region" description="Polar residues" evidence="2">
    <location>
        <begin position="101"/>
        <end position="111"/>
    </location>
</feature>
<evidence type="ECO:0000313" key="5">
    <source>
        <dbReference type="Proteomes" id="UP000076632"/>
    </source>
</evidence>
<dbReference type="GO" id="GO:0019905">
    <property type="term" value="F:syntaxin binding"/>
    <property type="evidence" value="ECO:0007669"/>
    <property type="project" value="TreeGrafter"/>
</dbReference>
<organism evidence="4 5">
    <name type="scientific">Xylona heveae (strain CBS 132557 / TC161)</name>
    <dbReference type="NCBI Taxonomy" id="1328760"/>
    <lineage>
        <taxon>Eukaryota</taxon>
        <taxon>Fungi</taxon>
        <taxon>Dikarya</taxon>
        <taxon>Ascomycota</taxon>
        <taxon>Pezizomycotina</taxon>
        <taxon>Xylonomycetes</taxon>
        <taxon>Xylonales</taxon>
        <taxon>Xylonaceae</taxon>
        <taxon>Xylona</taxon>
    </lineage>
</organism>
<dbReference type="STRING" id="1328760.A0A165J910"/>
<dbReference type="PANTHER" id="PTHR19305:SF9">
    <property type="entry name" value="SYNAPTOSOMAL-ASSOCIATED PROTEIN 29"/>
    <property type="match status" value="1"/>
</dbReference>
<dbReference type="CDD" id="cd15857">
    <property type="entry name" value="SNARE_SEC9C"/>
    <property type="match status" value="1"/>
</dbReference>
<dbReference type="SUPFAM" id="SSF58038">
    <property type="entry name" value="SNARE fusion complex"/>
    <property type="match status" value="2"/>
</dbReference>
<dbReference type="GO" id="GO:0006887">
    <property type="term" value="P:exocytosis"/>
    <property type="evidence" value="ECO:0007669"/>
    <property type="project" value="TreeGrafter"/>
</dbReference>
<feature type="compositionally biased region" description="Gly residues" evidence="2">
    <location>
        <begin position="195"/>
        <end position="205"/>
    </location>
</feature>
<feature type="compositionally biased region" description="Basic and acidic residues" evidence="2">
    <location>
        <begin position="1"/>
        <end position="11"/>
    </location>
</feature>
<feature type="compositionally biased region" description="Polar residues" evidence="2">
    <location>
        <begin position="42"/>
        <end position="52"/>
    </location>
</feature>
<feature type="compositionally biased region" description="Basic and acidic residues" evidence="2">
    <location>
        <begin position="353"/>
        <end position="374"/>
    </location>
</feature>
<dbReference type="RefSeq" id="XP_018191469.1">
    <property type="nucleotide sequence ID" value="XM_018328999.1"/>
</dbReference>
<keyword evidence="5" id="KW-1185">Reference proteome</keyword>
<dbReference type="CDD" id="cd15886">
    <property type="entry name" value="SNARE_SEC9N"/>
    <property type="match status" value="1"/>
</dbReference>
<protein>
    <recommendedName>
        <fullName evidence="3">t-SNARE coiled-coil homology domain-containing protein</fullName>
    </recommendedName>
</protein>
<dbReference type="AlphaFoldDB" id="A0A165J910"/>
<dbReference type="EMBL" id="KV407454">
    <property type="protein sequence ID" value="KZF25914.1"/>
    <property type="molecule type" value="Genomic_DNA"/>
</dbReference>
<dbReference type="OrthoDB" id="18679at2759"/>
<reference evidence="4 5" key="1">
    <citation type="journal article" date="2016" name="Fungal Biol.">
        <title>The genome of Xylona heveae provides a window into fungal endophytism.</title>
        <authorList>
            <person name="Gazis R."/>
            <person name="Kuo A."/>
            <person name="Riley R."/>
            <person name="LaButti K."/>
            <person name="Lipzen A."/>
            <person name="Lin J."/>
            <person name="Amirebrahimi M."/>
            <person name="Hesse C.N."/>
            <person name="Spatafora J.W."/>
            <person name="Henrissat B."/>
            <person name="Hainaut M."/>
            <person name="Grigoriev I.V."/>
            <person name="Hibbett D.S."/>
        </authorList>
    </citation>
    <scope>NUCLEOTIDE SEQUENCE [LARGE SCALE GENOMIC DNA]</scope>
    <source>
        <strain evidence="4 5">TC161</strain>
    </source>
</reference>
<proteinExistence type="inferred from homology"/>
<dbReference type="PROSITE" id="PS50192">
    <property type="entry name" value="T_SNARE"/>
    <property type="match status" value="1"/>
</dbReference>
<dbReference type="InParanoid" id="A0A165J910"/>
<comment type="similarity">
    <text evidence="1">Belongs to the SNAP-25 family.</text>
</comment>
<dbReference type="OMA" id="TNQRMER"/>
<dbReference type="GO" id="GO:0006906">
    <property type="term" value="P:vesicle fusion"/>
    <property type="evidence" value="ECO:0007669"/>
    <property type="project" value="TreeGrafter"/>
</dbReference>
<feature type="compositionally biased region" description="Low complexity" evidence="2">
    <location>
        <begin position="14"/>
        <end position="30"/>
    </location>
</feature>
<feature type="region of interest" description="Disordered" evidence="2">
    <location>
        <begin position="1"/>
        <end position="260"/>
    </location>
</feature>
<evidence type="ECO:0000256" key="1">
    <source>
        <dbReference type="ARBA" id="ARBA00009480"/>
    </source>
</evidence>
<dbReference type="GO" id="GO:0005886">
    <property type="term" value="C:plasma membrane"/>
    <property type="evidence" value="ECO:0007669"/>
    <property type="project" value="TreeGrafter"/>
</dbReference>
<feature type="region of interest" description="Disordered" evidence="2">
    <location>
        <begin position="349"/>
        <end position="407"/>
    </location>
</feature>
<evidence type="ECO:0000256" key="2">
    <source>
        <dbReference type="SAM" id="MobiDB-lite"/>
    </source>
</evidence>
<dbReference type="InterPro" id="IPR000727">
    <property type="entry name" value="T_SNARE_dom"/>
</dbReference>
<dbReference type="GO" id="GO:0005484">
    <property type="term" value="F:SNAP receptor activity"/>
    <property type="evidence" value="ECO:0007669"/>
    <property type="project" value="TreeGrafter"/>
</dbReference>
<sequence length="485" mass="52146">MGKLFAKKDADNDSGSSRRGLFSRSKSKSPAPTPAPAWNPYANLQGSQSNPYAQMPPEEKPDPYVQDVKPVSFGRAPVGRASSTPSVGGYGEPAPPPYQEHTPSSAMNGSASRYGANPYGATQSGYGSDRYGTSNDAAGPSRLGPGGYGGLGRTLSNETAATEDNRNALFGNAKERSQAQPPSQARNPYAAPSGSAGGYGGLGDSHGGDEGRAALFGDAQERAQAQTSKTDGYGGIGTGDDSQDYGAGRELTAEELEDQDVDATKSEIRLIKQQDVSATRNALAIAASAEETGRGTLARLAGQGDRIHNTERNLDVAANYNRRAAEQAKELKTLNRSMFAMHVQNPFTKNQRRRDEEERVINERKDERDVREATRAAAYDSKSSQAQHARSLERQAGYQRSKGKASLAERAKYQFEADSEDDAMEDEIHDNLDLLSHAVGRLHTVAGATGDELDRQNKVLARNIVKTDSVDDQITMNHARIKRIH</sequence>